<dbReference type="GeneID" id="105361215"/>
<dbReference type="KEGG" id="csol:105361215"/>
<sequence length="170" mass="19998">MKNAFVQDIKQLEVFSRLSANSKNNLLKVVHNLLLLKLKPTEMLEKYKMYEHILPLLEYISSEVIFAMNFMFDLKRIEALHLLSIDNERINFMVASRKANIILKVSLIIKIFKEIGPNDINVACILGDIRKTDIMQLIINIKRDYKFLSRYINDIKDYITLMEESTCLNR</sequence>
<evidence type="ECO:0000313" key="1">
    <source>
        <dbReference type="Proteomes" id="UP000695007"/>
    </source>
</evidence>
<keyword evidence="1" id="KW-1185">Reference proteome</keyword>
<evidence type="ECO:0000313" key="2">
    <source>
        <dbReference type="RefSeq" id="XP_011496627.1"/>
    </source>
</evidence>
<gene>
    <name evidence="2" type="primary">LOC105361215</name>
</gene>
<organism evidence="1 2">
    <name type="scientific">Ceratosolen solmsi marchali</name>
    <dbReference type="NCBI Taxonomy" id="326594"/>
    <lineage>
        <taxon>Eukaryota</taxon>
        <taxon>Metazoa</taxon>
        <taxon>Ecdysozoa</taxon>
        <taxon>Arthropoda</taxon>
        <taxon>Hexapoda</taxon>
        <taxon>Insecta</taxon>
        <taxon>Pterygota</taxon>
        <taxon>Neoptera</taxon>
        <taxon>Endopterygota</taxon>
        <taxon>Hymenoptera</taxon>
        <taxon>Apocrita</taxon>
        <taxon>Proctotrupomorpha</taxon>
        <taxon>Chalcidoidea</taxon>
        <taxon>Agaonidae</taxon>
        <taxon>Agaoninae</taxon>
        <taxon>Ceratosolen</taxon>
    </lineage>
</organism>
<accession>A0AAJ6YEK3</accession>
<proteinExistence type="predicted"/>
<name>A0AAJ6YEK3_9HYME</name>
<dbReference type="Proteomes" id="UP000695007">
    <property type="component" value="Unplaced"/>
</dbReference>
<dbReference type="RefSeq" id="XP_011496627.1">
    <property type="nucleotide sequence ID" value="XM_011498325.1"/>
</dbReference>
<reference evidence="2" key="1">
    <citation type="submission" date="2025-08" db="UniProtKB">
        <authorList>
            <consortium name="RefSeq"/>
        </authorList>
    </citation>
    <scope>IDENTIFICATION</scope>
</reference>
<dbReference type="AlphaFoldDB" id="A0AAJ6YEK3"/>
<protein>
    <submittedName>
        <fullName evidence="2">Uncharacterized protein LOC105361215</fullName>
    </submittedName>
</protein>